<name>A0A1J7FZD2_LUPAN</name>
<dbReference type="AlphaFoldDB" id="A0A1J7FZD2"/>
<evidence type="ECO:0000256" key="1">
    <source>
        <dbReference type="SAM" id="MobiDB-lite"/>
    </source>
</evidence>
<gene>
    <name evidence="2" type="ORF">TanjilG_11083</name>
</gene>
<protein>
    <submittedName>
        <fullName evidence="2">Uncharacterized protein</fullName>
    </submittedName>
</protein>
<sequence length="158" mass="17557">MNKQKMTTILNPSNRIINNLSRGSLSHRNTPPRSVLIPPVRPPSMESGNGFITHSVPPSKGVVESPTSFSNHRVTIGCKKPLWHDDRRRRRRKRSGPRIHPPHLAVGTTETPFLLPSRIRTKMCAPIAANVMNSTTTTAKAHPRRGAFPRSRVNPSSP</sequence>
<feature type="region of interest" description="Disordered" evidence="1">
    <location>
        <begin position="80"/>
        <end position="107"/>
    </location>
</feature>
<organism evidence="2 3">
    <name type="scientific">Lupinus angustifolius</name>
    <name type="common">Narrow-leaved blue lupine</name>
    <dbReference type="NCBI Taxonomy" id="3871"/>
    <lineage>
        <taxon>Eukaryota</taxon>
        <taxon>Viridiplantae</taxon>
        <taxon>Streptophyta</taxon>
        <taxon>Embryophyta</taxon>
        <taxon>Tracheophyta</taxon>
        <taxon>Spermatophyta</taxon>
        <taxon>Magnoliopsida</taxon>
        <taxon>eudicotyledons</taxon>
        <taxon>Gunneridae</taxon>
        <taxon>Pentapetalae</taxon>
        <taxon>rosids</taxon>
        <taxon>fabids</taxon>
        <taxon>Fabales</taxon>
        <taxon>Fabaceae</taxon>
        <taxon>Papilionoideae</taxon>
        <taxon>50 kb inversion clade</taxon>
        <taxon>genistoids sensu lato</taxon>
        <taxon>core genistoids</taxon>
        <taxon>Genisteae</taxon>
        <taxon>Lupinus</taxon>
    </lineage>
</organism>
<dbReference type="EMBL" id="CM007378">
    <property type="protein sequence ID" value="OIV93501.1"/>
    <property type="molecule type" value="Genomic_DNA"/>
</dbReference>
<keyword evidence="3" id="KW-1185">Reference proteome</keyword>
<reference evidence="2 3" key="1">
    <citation type="journal article" date="2017" name="Plant Biotechnol. J.">
        <title>A comprehensive draft genome sequence for lupin (Lupinus angustifolius), an emerging health food: insights into plant-microbe interactions and legume evolution.</title>
        <authorList>
            <person name="Hane J.K."/>
            <person name="Ming Y."/>
            <person name="Kamphuis L.G."/>
            <person name="Nelson M.N."/>
            <person name="Garg G."/>
            <person name="Atkins C.A."/>
            <person name="Bayer P.E."/>
            <person name="Bravo A."/>
            <person name="Bringans S."/>
            <person name="Cannon S."/>
            <person name="Edwards D."/>
            <person name="Foley R."/>
            <person name="Gao L.L."/>
            <person name="Harrison M.J."/>
            <person name="Huang W."/>
            <person name="Hurgobin B."/>
            <person name="Li S."/>
            <person name="Liu C.W."/>
            <person name="McGrath A."/>
            <person name="Morahan G."/>
            <person name="Murray J."/>
            <person name="Weller J."/>
            <person name="Jian J."/>
            <person name="Singh K.B."/>
        </authorList>
    </citation>
    <scope>NUCLEOTIDE SEQUENCE [LARGE SCALE GENOMIC DNA]</scope>
    <source>
        <strain evidence="3">cv. Tanjil</strain>
        <tissue evidence="2">Whole plant</tissue>
    </source>
</reference>
<feature type="region of interest" description="Disordered" evidence="1">
    <location>
        <begin position="134"/>
        <end position="158"/>
    </location>
</feature>
<accession>A0A1J7FZD2</accession>
<evidence type="ECO:0000313" key="2">
    <source>
        <dbReference type="EMBL" id="OIV93501.1"/>
    </source>
</evidence>
<dbReference type="Gramene" id="OIV93501">
    <property type="protein sequence ID" value="OIV93501"/>
    <property type="gene ID" value="TanjilG_11083"/>
</dbReference>
<proteinExistence type="predicted"/>
<feature type="compositionally biased region" description="Basic residues" evidence="1">
    <location>
        <begin position="87"/>
        <end position="101"/>
    </location>
</feature>
<dbReference type="Proteomes" id="UP000188354">
    <property type="component" value="Chromosome LG18"/>
</dbReference>
<evidence type="ECO:0000313" key="3">
    <source>
        <dbReference type="Proteomes" id="UP000188354"/>
    </source>
</evidence>